<evidence type="ECO:0000313" key="3">
    <source>
        <dbReference type="Proteomes" id="UP000683000"/>
    </source>
</evidence>
<comment type="caution">
    <text evidence="2">The sequence shown here is derived from an EMBL/GenBank/DDBJ whole genome shotgun (WGS) entry which is preliminary data.</text>
</comment>
<name>A0A8I2YPB5_9AGAM</name>
<evidence type="ECO:0000256" key="1">
    <source>
        <dbReference type="SAM" id="MobiDB-lite"/>
    </source>
</evidence>
<keyword evidence="3" id="KW-1185">Reference proteome</keyword>
<accession>A0A8I2YPB5</accession>
<dbReference type="Proteomes" id="UP000683000">
    <property type="component" value="Unassembled WGS sequence"/>
</dbReference>
<reference evidence="2" key="1">
    <citation type="submission" date="2021-03" db="EMBL/GenBank/DDBJ databases">
        <title>Evolutionary innovations through gain and loss of genes in the ectomycorrhizal Boletales.</title>
        <authorList>
            <person name="Wu G."/>
            <person name="Miyauchi S."/>
            <person name="Morin E."/>
            <person name="Yang Z.-L."/>
            <person name="Xu J."/>
            <person name="Martin F.M."/>
        </authorList>
    </citation>
    <scope>NUCLEOTIDE SEQUENCE</scope>
    <source>
        <strain evidence="2">BR01</strain>
    </source>
</reference>
<dbReference type="EMBL" id="JAGFBS010000014">
    <property type="protein sequence ID" value="KAG6375585.1"/>
    <property type="molecule type" value="Genomic_DNA"/>
</dbReference>
<organism evidence="2 3">
    <name type="scientific">Boletus reticuloceps</name>
    <dbReference type="NCBI Taxonomy" id="495285"/>
    <lineage>
        <taxon>Eukaryota</taxon>
        <taxon>Fungi</taxon>
        <taxon>Dikarya</taxon>
        <taxon>Basidiomycota</taxon>
        <taxon>Agaricomycotina</taxon>
        <taxon>Agaricomycetes</taxon>
        <taxon>Agaricomycetidae</taxon>
        <taxon>Boletales</taxon>
        <taxon>Boletineae</taxon>
        <taxon>Boletaceae</taxon>
        <taxon>Boletoideae</taxon>
        <taxon>Boletus</taxon>
    </lineage>
</organism>
<feature type="compositionally biased region" description="Low complexity" evidence="1">
    <location>
        <begin position="296"/>
        <end position="316"/>
    </location>
</feature>
<protein>
    <submittedName>
        <fullName evidence="2">Uncharacterized protein</fullName>
    </submittedName>
</protein>
<evidence type="ECO:0000313" key="2">
    <source>
        <dbReference type="EMBL" id="KAG6375585.1"/>
    </source>
</evidence>
<feature type="region of interest" description="Disordered" evidence="1">
    <location>
        <begin position="296"/>
        <end position="344"/>
    </location>
</feature>
<dbReference type="OrthoDB" id="39175at2759"/>
<proteinExistence type="predicted"/>
<dbReference type="AlphaFoldDB" id="A0A8I2YPB5"/>
<feature type="compositionally biased region" description="Low complexity" evidence="1">
    <location>
        <begin position="325"/>
        <end position="336"/>
    </location>
</feature>
<sequence length="374" mass="41592">MDCPSTSLSYLHYNYPTQRSQRSLIASQLSQSPITEYPTLPPHYSAHEAKFDVQVRVQRSFSFEELQSGSYFASLDESDLQFYRVYGQPVLIPSPDEVDANFVVHGAYPTADPCCEPLQNNGLHFHYPPAFSTKSYTLLNPLGEDPSRSTPSAPQLATPSYDWQRVKQEPIEAVTTYSNPALSAIACQLYTLPDQDDDSVMSPSDSYADDQKPMITGYDEPPMDSLPYPPPASSMSPPYFQASQSPQATQDSVILASPFIHDASFHMSNGRDEWEDNSTRAHSLILPRHSRMLTDLPSPVSLSRSLSQPYPSSSSTRSHRRHSRSPSPRSSLHMSPTHTKRSLDKKPALACLFCRGRKIACGPPEPGSKDKTCK</sequence>
<gene>
    <name evidence="2" type="ORF">JVT61DRAFT_3150</name>
</gene>